<evidence type="ECO:0000313" key="2">
    <source>
        <dbReference type="EMBL" id="EPE07115.1"/>
    </source>
</evidence>
<dbReference type="Proteomes" id="UP000016923">
    <property type="component" value="Unassembled WGS sequence"/>
</dbReference>
<feature type="chain" id="PRO_5004519135" description="Secreted protein" evidence="1">
    <location>
        <begin position="26"/>
        <end position="86"/>
    </location>
</feature>
<dbReference type="AlphaFoldDB" id="S3D1H8"/>
<dbReference type="EMBL" id="KE148151">
    <property type="protein sequence ID" value="EPE07115.1"/>
    <property type="molecule type" value="Genomic_DNA"/>
</dbReference>
<name>S3D1H8_OPHP1</name>
<evidence type="ECO:0008006" key="4">
    <source>
        <dbReference type="Google" id="ProtNLM"/>
    </source>
</evidence>
<evidence type="ECO:0000256" key="1">
    <source>
        <dbReference type="SAM" id="SignalP"/>
    </source>
</evidence>
<dbReference type="VEuPathDB" id="FungiDB:F503_07766"/>
<sequence length="86" mass="9178">MIVNDVTSSAWIALPLAMLTPTTSAGKTDVGMAGVPLSSLAWSPVQLPVTMHMINVRIRSPGFADLSCHTVISKDSPLDWPRFTVA</sequence>
<gene>
    <name evidence="2" type="ORF">F503_07766</name>
</gene>
<dbReference type="HOGENOM" id="CLU_2498439_0_0_1"/>
<accession>S3D1H8</accession>
<keyword evidence="3" id="KW-1185">Reference proteome</keyword>
<protein>
    <recommendedName>
        <fullName evidence="4">Secreted protein</fullName>
    </recommendedName>
</protein>
<organism evidence="2 3">
    <name type="scientific">Ophiostoma piceae (strain UAMH 11346)</name>
    <name type="common">Sap stain fungus</name>
    <dbReference type="NCBI Taxonomy" id="1262450"/>
    <lineage>
        <taxon>Eukaryota</taxon>
        <taxon>Fungi</taxon>
        <taxon>Dikarya</taxon>
        <taxon>Ascomycota</taxon>
        <taxon>Pezizomycotina</taxon>
        <taxon>Sordariomycetes</taxon>
        <taxon>Sordariomycetidae</taxon>
        <taxon>Ophiostomatales</taxon>
        <taxon>Ophiostomataceae</taxon>
        <taxon>Ophiostoma</taxon>
    </lineage>
</organism>
<feature type="signal peptide" evidence="1">
    <location>
        <begin position="1"/>
        <end position="25"/>
    </location>
</feature>
<keyword evidence="1" id="KW-0732">Signal</keyword>
<evidence type="ECO:0000313" key="3">
    <source>
        <dbReference type="Proteomes" id="UP000016923"/>
    </source>
</evidence>
<reference evidence="2 3" key="1">
    <citation type="journal article" date="2013" name="BMC Genomics">
        <title>The genome and transcriptome of the pine saprophyte Ophiostoma piceae, and a comparison with the bark beetle-associated pine pathogen Grosmannia clavigera.</title>
        <authorList>
            <person name="Haridas S."/>
            <person name="Wang Y."/>
            <person name="Lim L."/>
            <person name="Massoumi Alamouti S."/>
            <person name="Jackman S."/>
            <person name="Docking R."/>
            <person name="Robertson G."/>
            <person name="Birol I."/>
            <person name="Bohlmann J."/>
            <person name="Breuil C."/>
        </authorList>
    </citation>
    <scope>NUCLEOTIDE SEQUENCE [LARGE SCALE GENOMIC DNA]</scope>
    <source>
        <strain evidence="2 3">UAMH 11346</strain>
    </source>
</reference>
<proteinExistence type="predicted"/>